<name>A0ABZ2CPD4_9BACI</name>
<dbReference type="Pfam" id="PF10710">
    <property type="entry name" value="DUF2512"/>
    <property type="match status" value="1"/>
</dbReference>
<gene>
    <name evidence="2" type="ORF">R4Z09_15265</name>
</gene>
<proteinExistence type="predicted"/>
<organism evidence="2 3">
    <name type="scientific">Niallia oryzisoli</name>
    <dbReference type="NCBI Taxonomy" id="1737571"/>
    <lineage>
        <taxon>Bacteria</taxon>
        <taxon>Bacillati</taxon>
        <taxon>Bacillota</taxon>
        <taxon>Bacilli</taxon>
        <taxon>Bacillales</taxon>
        <taxon>Bacillaceae</taxon>
        <taxon>Niallia</taxon>
    </lineage>
</organism>
<keyword evidence="1" id="KW-0472">Membrane</keyword>
<protein>
    <submittedName>
        <fullName evidence="2">YndM family protein</fullName>
    </submittedName>
</protein>
<feature type="transmembrane region" description="Helical" evidence="1">
    <location>
        <begin position="30"/>
        <end position="51"/>
    </location>
</feature>
<reference evidence="2 3" key="1">
    <citation type="submission" date="2023-10" db="EMBL/GenBank/DDBJ databases">
        <title>Niallia locisalis sp.nov. isolated from a salt pond sample.</title>
        <authorList>
            <person name="Li X.-J."/>
            <person name="Dong L."/>
        </authorList>
    </citation>
    <scope>NUCLEOTIDE SEQUENCE [LARGE SCALE GENOMIC DNA]</scope>
    <source>
        <strain evidence="2 3">DSM 29761</strain>
    </source>
</reference>
<feature type="transmembrane region" description="Helical" evidence="1">
    <location>
        <begin position="86"/>
        <end position="108"/>
    </location>
</feature>
<dbReference type="RefSeq" id="WP_338453104.1">
    <property type="nucleotide sequence ID" value="NZ_CP137640.1"/>
</dbReference>
<evidence type="ECO:0000313" key="3">
    <source>
        <dbReference type="Proteomes" id="UP001357223"/>
    </source>
</evidence>
<evidence type="ECO:0000256" key="1">
    <source>
        <dbReference type="SAM" id="Phobius"/>
    </source>
</evidence>
<dbReference type="InterPro" id="IPR019649">
    <property type="entry name" value="DUF2512"/>
</dbReference>
<keyword evidence="1" id="KW-1133">Transmembrane helix</keyword>
<dbReference type="EMBL" id="CP137640">
    <property type="protein sequence ID" value="WVX84231.1"/>
    <property type="molecule type" value="Genomic_DNA"/>
</dbReference>
<dbReference type="Proteomes" id="UP001357223">
    <property type="component" value="Chromosome"/>
</dbReference>
<keyword evidence="1" id="KW-0812">Transmembrane</keyword>
<accession>A0ABZ2CPD4</accession>
<evidence type="ECO:0000313" key="2">
    <source>
        <dbReference type="EMBL" id="WVX84231.1"/>
    </source>
</evidence>
<keyword evidence="3" id="KW-1185">Reference proteome</keyword>
<sequence>MKHLWALLIKLAAVGTVVLSIYGIFNADLFTLVMMSLVITLVSYVIGDMFILRRMGNFAASLGDFVLSFGLLWVMSFLFIDANVNRLSASLISAFSIAVIEAIFHMYVKKHIFSDSADSYIPSVTRRDRFATEFSEELDVRNENQNKNDQ</sequence>
<feature type="transmembrane region" description="Helical" evidence="1">
    <location>
        <begin position="58"/>
        <end position="80"/>
    </location>
</feature>